<evidence type="ECO:0000313" key="4">
    <source>
        <dbReference type="EMBL" id="STY16912.1"/>
    </source>
</evidence>
<name>A0A378KQS4_9GAMM</name>
<evidence type="ECO:0000313" key="5">
    <source>
        <dbReference type="Proteomes" id="UP000054639"/>
    </source>
</evidence>
<gene>
    <name evidence="3" type="ORF">Lqua_0239</name>
    <name evidence="4" type="ORF">NCTC12376_00705</name>
</gene>
<dbReference type="AlphaFoldDB" id="A0A378KQS4"/>
<feature type="domain" description="Stress-response A/B barrel" evidence="2">
    <location>
        <begin position="2"/>
        <end position="101"/>
    </location>
</feature>
<evidence type="ECO:0000313" key="6">
    <source>
        <dbReference type="Proteomes" id="UP000254230"/>
    </source>
</evidence>
<dbReference type="STRING" id="45072.Lqua_0239"/>
<reference evidence="3 5" key="1">
    <citation type="submission" date="2015-11" db="EMBL/GenBank/DDBJ databases">
        <title>Genomic analysis of 38 Legionella species identifies large and diverse effector repertoires.</title>
        <authorList>
            <person name="Burstein D."/>
            <person name="Amaro F."/>
            <person name="Zusman T."/>
            <person name="Lifshitz Z."/>
            <person name="Cohen O."/>
            <person name="Gilbert J.A."/>
            <person name="Pupko T."/>
            <person name="Shuman H.A."/>
            <person name="Segal G."/>
        </authorList>
    </citation>
    <scope>NUCLEOTIDE SEQUENCE [LARGE SCALE GENOMIC DNA]</scope>
    <source>
        <strain evidence="3 5">ATCC 49507</strain>
    </source>
</reference>
<dbReference type="PROSITE" id="PS51502">
    <property type="entry name" value="S_R_A_B_BARREL"/>
    <property type="match status" value="1"/>
</dbReference>
<evidence type="ECO:0000256" key="1">
    <source>
        <dbReference type="ARBA" id="ARBA00011738"/>
    </source>
</evidence>
<keyword evidence="5" id="KW-1185">Reference proteome</keyword>
<dbReference type="PANTHER" id="PTHR33178:SF10">
    <property type="entry name" value="STRESS-RESPONSE A_B BARREL DOMAIN-CONTAINING PROTEIN"/>
    <property type="match status" value="1"/>
</dbReference>
<evidence type="ECO:0000313" key="3">
    <source>
        <dbReference type="EMBL" id="KTD54732.1"/>
    </source>
</evidence>
<proteinExistence type="predicted"/>
<dbReference type="SUPFAM" id="SSF54909">
    <property type="entry name" value="Dimeric alpha+beta barrel"/>
    <property type="match status" value="1"/>
</dbReference>
<dbReference type="Proteomes" id="UP000254230">
    <property type="component" value="Unassembled WGS sequence"/>
</dbReference>
<dbReference type="InterPro" id="IPR044662">
    <property type="entry name" value="HS1/DABB1-like"/>
</dbReference>
<reference evidence="4 6" key="2">
    <citation type="submission" date="2018-06" db="EMBL/GenBank/DDBJ databases">
        <authorList>
            <consortium name="Pathogen Informatics"/>
            <person name="Doyle S."/>
        </authorList>
    </citation>
    <scope>NUCLEOTIDE SEQUENCE [LARGE SCALE GENOMIC DNA]</scope>
    <source>
        <strain evidence="4 6">NCTC12376</strain>
    </source>
</reference>
<dbReference type="OrthoDB" id="9816070at2"/>
<comment type="subunit">
    <text evidence="1">Homodimer.</text>
</comment>
<dbReference type="Pfam" id="PF07876">
    <property type="entry name" value="Dabb"/>
    <property type="match status" value="1"/>
</dbReference>
<dbReference type="Proteomes" id="UP000054639">
    <property type="component" value="Unassembled WGS sequence"/>
</dbReference>
<evidence type="ECO:0000259" key="2">
    <source>
        <dbReference type="PROSITE" id="PS51502"/>
    </source>
</evidence>
<dbReference type="InterPro" id="IPR011008">
    <property type="entry name" value="Dimeric_a/b-barrel"/>
</dbReference>
<organism evidence="4 6">
    <name type="scientific">Legionella quateirensis</name>
    <dbReference type="NCBI Taxonomy" id="45072"/>
    <lineage>
        <taxon>Bacteria</taxon>
        <taxon>Pseudomonadati</taxon>
        <taxon>Pseudomonadota</taxon>
        <taxon>Gammaproteobacteria</taxon>
        <taxon>Legionellales</taxon>
        <taxon>Legionellaceae</taxon>
        <taxon>Legionella</taxon>
    </lineage>
</organism>
<dbReference type="InterPro" id="IPR013097">
    <property type="entry name" value="Dabb"/>
</dbReference>
<sequence>MIKHIVLLQFKPEITDDQIGSVLNQLGRLNSEIPAMKQFSFGANCSPEQLNKGFNHAFVMEFSDIKGRDDYLNHPEHIRVAQELIVPILKNGLESAITIDYEY</sequence>
<dbReference type="RefSeq" id="WP_058472497.1">
    <property type="nucleotide sequence ID" value="NZ_CAAAIL010000014.1"/>
</dbReference>
<accession>A0A378KQS4</accession>
<dbReference type="EMBL" id="UGOW01000001">
    <property type="protein sequence ID" value="STY16912.1"/>
    <property type="molecule type" value="Genomic_DNA"/>
</dbReference>
<dbReference type="Gene3D" id="3.30.70.100">
    <property type="match status" value="1"/>
</dbReference>
<dbReference type="EMBL" id="LNYR01000002">
    <property type="protein sequence ID" value="KTD54732.1"/>
    <property type="molecule type" value="Genomic_DNA"/>
</dbReference>
<protein>
    <submittedName>
        <fullName evidence="4">Stress responsive A/B barrel domain protein</fullName>
    </submittedName>
</protein>
<dbReference type="PANTHER" id="PTHR33178">
    <property type="match status" value="1"/>
</dbReference>
<dbReference type="SMART" id="SM00886">
    <property type="entry name" value="Dabb"/>
    <property type="match status" value="1"/>
</dbReference>